<sequence length="313" mass="34761">MGTINVTGHAMIGEAPEMKSSGTADPVSQQQWYPLGMSESLTAYYAETLLLDLPIRFRRAASGDPEVRQGEIALPACERFGYLWTTLNTEAPDPSLIPRIDEADEPDRRLVCCGSITVNASGLRVVENFLDMAHFPFVHTGILGAEPHTEVERYRVETREDGNEIWATECRFFQPQAALSAEGGLMTDYVYRIASPFSTLLYKTNPIDTDRKDVIALFVQPMTPGSCRAHPVMFLLDDESDLDALVEFQQTIFLQDRSILESQRPVAMPLDAGSEIPTLADRSSVAYRRWLKSRGVTYGASMSPMTILSTEPA</sequence>
<keyword evidence="1" id="KW-0560">Oxidoreductase</keyword>
<keyword evidence="4" id="KW-1185">Reference proteome</keyword>
<dbReference type="PANTHER" id="PTHR21266:SF60">
    <property type="entry name" value="3-KETOSTEROID-9-ALPHA-MONOOXYGENASE, OXYGENASE COMPONENT"/>
    <property type="match status" value="1"/>
</dbReference>
<protein>
    <submittedName>
        <fullName evidence="3">Vanillate O-demethylase oxygenase</fullName>
    </submittedName>
</protein>
<dbReference type="SUPFAM" id="SSF55961">
    <property type="entry name" value="Bet v1-like"/>
    <property type="match status" value="1"/>
</dbReference>
<organism evidence="3 4">
    <name type="scientific">Asaia krungthepensis NRIC 0535</name>
    <dbReference type="NCBI Taxonomy" id="1307925"/>
    <lineage>
        <taxon>Bacteria</taxon>
        <taxon>Pseudomonadati</taxon>
        <taxon>Pseudomonadota</taxon>
        <taxon>Alphaproteobacteria</taxon>
        <taxon>Acetobacterales</taxon>
        <taxon>Acetobacteraceae</taxon>
        <taxon>Asaia</taxon>
    </lineage>
</organism>
<name>A0ABQ0Q528_9PROT</name>
<gene>
    <name evidence="3" type="ORF">AA0535_2399</name>
</gene>
<dbReference type="Proteomes" id="UP001062776">
    <property type="component" value="Unassembled WGS sequence"/>
</dbReference>
<evidence type="ECO:0000259" key="2">
    <source>
        <dbReference type="Pfam" id="PF19112"/>
    </source>
</evidence>
<dbReference type="Gene3D" id="3.90.380.10">
    <property type="entry name" value="Naphthalene 1,2-dioxygenase Alpha Subunit, Chain A, domain 1"/>
    <property type="match status" value="1"/>
</dbReference>
<comment type="caution">
    <text evidence="3">The sequence shown here is derived from an EMBL/GenBank/DDBJ whole genome shotgun (WGS) entry which is preliminary data.</text>
</comment>
<evidence type="ECO:0000313" key="3">
    <source>
        <dbReference type="EMBL" id="GBQ91809.1"/>
    </source>
</evidence>
<dbReference type="EMBL" id="BAPV01000043">
    <property type="protein sequence ID" value="GBQ91809.1"/>
    <property type="molecule type" value="Genomic_DNA"/>
</dbReference>
<evidence type="ECO:0000256" key="1">
    <source>
        <dbReference type="ARBA" id="ARBA00023002"/>
    </source>
</evidence>
<proteinExistence type="predicted"/>
<dbReference type="PANTHER" id="PTHR21266">
    <property type="entry name" value="IRON-SULFUR DOMAIN CONTAINING PROTEIN"/>
    <property type="match status" value="1"/>
</dbReference>
<dbReference type="InterPro" id="IPR044043">
    <property type="entry name" value="VanA_C_cat"/>
</dbReference>
<feature type="domain" description="Vanillate O-demethylase oxygenase-like C-terminal catalytic" evidence="2">
    <location>
        <begin position="119"/>
        <end position="293"/>
    </location>
</feature>
<reference evidence="3" key="1">
    <citation type="submission" date="2013-04" db="EMBL/GenBank/DDBJ databases">
        <title>The genome sequencing project of 58 acetic acid bacteria.</title>
        <authorList>
            <person name="Okamoto-Kainuma A."/>
            <person name="Ishikawa M."/>
            <person name="Umino S."/>
            <person name="Koizumi Y."/>
            <person name="Shiwa Y."/>
            <person name="Yoshikawa H."/>
            <person name="Matsutani M."/>
            <person name="Matsushita K."/>
        </authorList>
    </citation>
    <scope>NUCLEOTIDE SEQUENCE</scope>
    <source>
        <strain evidence="3">NRIC 0535</strain>
    </source>
</reference>
<accession>A0ABQ0Q528</accession>
<evidence type="ECO:0000313" key="4">
    <source>
        <dbReference type="Proteomes" id="UP001062776"/>
    </source>
</evidence>
<dbReference type="InterPro" id="IPR050584">
    <property type="entry name" value="Cholesterol_7-desaturase"/>
</dbReference>
<dbReference type="Pfam" id="PF19112">
    <property type="entry name" value="VanA_C"/>
    <property type="match status" value="1"/>
</dbReference>